<feature type="domain" description="Allophanate hydrolase C-terminal" evidence="2">
    <location>
        <begin position="478"/>
        <end position="599"/>
    </location>
</feature>
<dbReference type="Pfam" id="PF01425">
    <property type="entry name" value="Amidase"/>
    <property type="match status" value="1"/>
</dbReference>
<protein>
    <submittedName>
        <fullName evidence="3">Allophanate hydrolase</fullName>
    </submittedName>
</protein>
<reference evidence="3 4" key="1">
    <citation type="submission" date="2016-04" db="EMBL/GenBank/DDBJ databases">
        <title>Draft genome sequence of freshwater magnetotactic bacteria Magnetospirillum marisnigri SP-1 and Magnetospirillum moscoviense BB-1.</title>
        <authorList>
            <person name="Koziaeva V."/>
            <person name="Dziuba M.V."/>
            <person name="Ivanov T.M."/>
            <person name="Kuznetsov B."/>
            <person name="Grouzdev D.S."/>
        </authorList>
    </citation>
    <scope>NUCLEOTIDE SEQUENCE [LARGE SCALE GENOMIC DNA]</scope>
    <source>
        <strain evidence="3 4">SP-1</strain>
    </source>
</reference>
<dbReference type="AlphaFoldDB" id="A0A178M5P2"/>
<dbReference type="Gene3D" id="3.10.490.10">
    <property type="entry name" value="Gamma-glutamyl cyclotransferase-like"/>
    <property type="match status" value="1"/>
</dbReference>
<evidence type="ECO:0000259" key="1">
    <source>
        <dbReference type="Pfam" id="PF01425"/>
    </source>
</evidence>
<gene>
    <name evidence="3" type="ORF">A6A04_10045</name>
</gene>
<dbReference type="NCBIfam" id="TIGR02713">
    <property type="entry name" value="allophanate_hyd"/>
    <property type="match status" value="1"/>
</dbReference>
<dbReference type="NCBIfam" id="NF006043">
    <property type="entry name" value="PRK08186.1"/>
    <property type="match status" value="1"/>
</dbReference>
<dbReference type="OrthoDB" id="7245165at2"/>
<keyword evidence="4" id="KW-1185">Reference proteome</keyword>
<evidence type="ECO:0000259" key="2">
    <source>
        <dbReference type="Pfam" id="PF21986"/>
    </source>
</evidence>
<dbReference type="Gene3D" id="3.90.1300.10">
    <property type="entry name" value="Amidase signature (AS) domain"/>
    <property type="match status" value="1"/>
</dbReference>
<dbReference type="InterPro" id="IPR053844">
    <property type="entry name" value="AH_C"/>
</dbReference>
<dbReference type="EMBL" id="LWQT01000131">
    <property type="protein sequence ID" value="OAN43027.1"/>
    <property type="molecule type" value="Genomic_DNA"/>
</dbReference>
<dbReference type="RefSeq" id="WP_068496023.1">
    <property type="nucleotide sequence ID" value="NZ_LWQT01000131.1"/>
</dbReference>
<evidence type="ECO:0000313" key="3">
    <source>
        <dbReference type="EMBL" id="OAN43027.1"/>
    </source>
</evidence>
<dbReference type="InterPro" id="IPR023631">
    <property type="entry name" value="Amidase_dom"/>
</dbReference>
<dbReference type="SUPFAM" id="SSF75304">
    <property type="entry name" value="Amidase signature (AS) enzymes"/>
    <property type="match status" value="1"/>
</dbReference>
<dbReference type="PANTHER" id="PTHR11895:SF169">
    <property type="entry name" value="GLUTAMYL-TRNA(GLN) AMIDOTRANSFERASE"/>
    <property type="match status" value="1"/>
</dbReference>
<dbReference type="Gene3D" id="1.20.58.1700">
    <property type="match status" value="1"/>
</dbReference>
<dbReference type="InterPro" id="IPR000120">
    <property type="entry name" value="Amidase"/>
</dbReference>
<evidence type="ECO:0000313" key="4">
    <source>
        <dbReference type="Proteomes" id="UP000078428"/>
    </source>
</evidence>
<dbReference type="Proteomes" id="UP000078428">
    <property type="component" value="Unassembled WGS sequence"/>
</dbReference>
<dbReference type="InterPro" id="IPR036928">
    <property type="entry name" value="AS_sf"/>
</dbReference>
<feature type="domain" description="Amidase" evidence="1">
    <location>
        <begin position="28"/>
        <end position="439"/>
    </location>
</feature>
<dbReference type="InterPro" id="IPR014085">
    <property type="entry name" value="Allophanate_hydrolase"/>
</dbReference>
<dbReference type="Pfam" id="PF21986">
    <property type="entry name" value="AH_C"/>
    <property type="match status" value="1"/>
</dbReference>
<name>A0A178M5P2_9PROT</name>
<comment type="caution">
    <text evidence="3">The sequence shown here is derived from an EMBL/GenBank/DDBJ whole genome shotgun (WGS) entry which is preliminary data.</text>
</comment>
<dbReference type="STRING" id="1285242.A6A04_10045"/>
<dbReference type="GO" id="GO:0016787">
    <property type="term" value="F:hydrolase activity"/>
    <property type="evidence" value="ECO:0007669"/>
    <property type="project" value="UniProtKB-KW"/>
</dbReference>
<sequence length="603" mass="62896">MPAASTPSLDIATLSAAYASGRLRPTQVVDLVLRRLEQAGDDKVWIHRPPAAALRRRAVDLEALSPDQRAGLPLFGIPFAVKDNIDVAGQPTTAACPDFAYEAKAHAGVVARLLAAGAILVGKTNMDQFATGLVGVRSPYGVARNPFDPEVIPGGSSSGSAVAVAAGMVSFSLGTDTAGSGRVPAGFNNIVGLKPTKGLIGTSGVVPACRSLDCVSVFGLTVEDCMHVLKVAAGADPADPFSRVAPPMATAPAKGRRMGIPAPDQLRFFGDGPAKALYRDAVDRARDLGWTVEEIDFTPFAEAAELLYSGPWVAERTAAVGDFIAAHPESALEVTRKIIMGGAGRSAVEAFRATYRLEELRQRAQAQWQRMDLLLLPTSGTIYRIDEVMADPIATNTNLGAYTNFVNLLDLCAVAVPAGFRPDGLPFGVTVMAPAFAESLAAEAAAELHRSAGLSLGATGHAMPAARAIPGEDARLLRLMVVGGHLSGQPLNHQLTGLGARLVECGRTAPVYRLFALPGLPRRPGMVRVAKDGVAVEGEIWEMTPDAFGRFVAAIPAPLGVGSVEMADGSRVCGFLCEAVATEGTEDISSFGGWRAFIASAGD</sequence>
<keyword evidence="3" id="KW-0378">Hydrolase</keyword>
<proteinExistence type="predicted"/>
<accession>A0A178M5P2</accession>
<dbReference type="PANTHER" id="PTHR11895">
    <property type="entry name" value="TRANSAMIDASE"/>
    <property type="match status" value="1"/>
</dbReference>
<organism evidence="3 4">
    <name type="scientific">Paramagnetospirillum marisnigri</name>
    <dbReference type="NCBI Taxonomy" id="1285242"/>
    <lineage>
        <taxon>Bacteria</taxon>
        <taxon>Pseudomonadati</taxon>
        <taxon>Pseudomonadota</taxon>
        <taxon>Alphaproteobacteria</taxon>
        <taxon>Rhodospirillales</taxon>
        <taxon>Magnetospirillaceae</taxon>
        <taxon>Paramagnetospirillum</taxon>
    </lineage>
</organism>